<proteinExistence type="predicted"/>
<name>A0A939DFZ0_9GAMM</name>
<comment type="caution">
    <text evidence="3">The sequence shown here is derived from an EMBL/GenBank/DDBJ whole genome shotgun (WGS) entry which is preliminary data.</text>
</comment>
<gene>
    <name evidence="3" type="ORF">JYP50_13325</name>
</gene>
<keyword evidence="1" id="KW-0732">Signal</keyword>
<dbReference type="InterPro" id="IPR011041">
    <property type="entry name" value="Quinoprot_gluc/sorb_DH_b-prop"/>
</dbReference>
<protein>
    <submittedName>
        <fullName evidence="3">PQQ-dependent sugar dehydrogenase</fullName>
    </submittedName>
</protein>
<dbReference type="Pfam" id="PF07995">
    <property type="entry name" value="GSDH"/>
    <property type="match status" value="1"/>
</dbReference>
<evidence type="ECO:0000313" key="4">
    <source>
        <dbReference type="Proteomes" id="UP000664303"/>
    </source>
</evidence>
<evidence type="ECO:0000259" key="2">
    <source>
        <dbReference type="Pfam" id="PF07995"/>
    </source>
</evidence>
<sequence length="381" mass="41621">MFVRLSTAFCIVLAGIVALPASARELPFEVQAVADFDEPWAIAMMPDGRMLVTEQKGNLFVVDREGRKSRPVRGVPDVDYGGQGGLGDVVPHPDFADNGLVYLSYAEGGPGNTRGAAVARAVLDARGERPSLSSVEVIWRQYPKLLGRGHYGHRLLFDEAGYLWVSSGDRQKFTPAQDMQSNVGKLLRLNDDGGIPADNPFVDYRRDDARVDDEAVYGEIWSLGHRNPLGIAFDLEGRLWEIEMGPAGGDELNLIKRGANYGYPVVSNGDHYDGREIPDHNTRKDFAAPALSWTPVISPGDLTVYRGTMFPDWRGNALVAGLSSQAIIRIALGETGAEEVARYPMGARIRGVAEGADGDLWVLEDEYGDSRGRLLHLRAAQ</sequence>
<organism evidence="3 4">
    <name type="scientific">Parahaliea mediterranea</name>
    <dbReference type="NCBI Taxonomy" id="651086"/>
    <lineage>
        <taxon>Bacteria</taxon>
        <taxon>Pseudomonadati</taxon>
        <taxon>Pseudomonadota</taxon>
        <taxon>Gammaproteobacteria</taxon>
        <taxon>Cellvibrionales</taxon>
        <taxon>Halieaceae</taxon>
        <taxon>Parahaliea</taxon>
    </lineage>
</organism>
<feature type="chain" id="PRO_5038103261" evidence="1">
    <location>
        <begin position="24"/>
        <end position="381"/>
    </location>
</feature>
<dbReference type="Gene3D" id="2.120.10.30">
    <property type="entry name" value="TolB, C-terminal domain"/>
    <property type="match status" value="1"/>
</dbReference>
<dbReference type="PANTHER" id="PTHR19328:SF75">
    <property type="entry name" value="ALDOSE SUGAR DEHYDROGENASE YLII"/>
    <property type="match status" value="1"/>
</dbReference>
<dbReference type="EMBL" id="JAFKCZ010000009">
    <property type="protein sequence ID" value="MBN7797585.1"/>
    <property type="molecule type" value="Genomic_DNA"/>
</dbReference>
<evidence type="ECO:0000256" key="1">
    <source>
        <dbReference type="SAM" id="SignalP"/>
    </source>
</evidence>
<dbReference type="PANTHER" id="PTHR19328">
    <property type="entry name" value="HEDGEHOG-INTERACTING PROTEIN"/>
    <property type="match status" value="1"/>
</dbReference>
<dbReference type="RefSeq" id="WP_206561035.1">
    <property type="nucleotide sequence ID" value="NZ_JAFKCZ010000009.1"/>
</dbReference>
<evidence type="ECO:0000313" key="3">
    <source>
        <dbReference type="EMBL" id="MBN7797585.1"/>
    </source>
</evidence>
<reference evidence="3" key="1">
    <citation type="submission" date="2021-02" db="EMBL/GenBank/DDBJ databases">
        <title>PHA producing bacteria isolated from coastal sediment in Guangdong, Shenzhen.</title>
        <authorList>
            <person name="Zheng W."/>
            <person name="Yu S."/>
            <person name="Huang Y."/>
        </authorList>
    </citation>
    <scope>NUCLEOTIDE SEQUENCE</scope>
    <source>
        <strain evidence="3">TN14-10</strain>
    </source>
</reference>
<dbReference type="Proteomes" id="UP000664303">
    <property type="component" value="Unassembled WGS sequence"/>
</dbReference>
<keyword evidence="4" id="KW-1185">Reference proteome</keyword>
<dbReference type="SUPFAM" id="SSF50952">
    <property type="entry name" value="Soluble quinoprotein glucose dehydrogenase"/>
    <property type="match status" value="1"/>
</dbReference>
<dbReference type="AlphaFoldDB" id="A0A939DFZ0"/>
<dbReference type="InterPro" id="IPR011042">
    <property type="entry name" value="6-blade_b-propeller_TolB-like"/>
</dbReference>
<dbReference type="InterPro" id="IPR012938">
    <property type="entry name" value="Glc/Sorbosone_DH"/>
</dbReference>
<feature type="signal peptide" evidence="1">
    <location>
        <begin position="1"/>
        <end position="23"/>
    </location>
</feature>
<accession>A0A939DFZ0</accession>
<feature type="domain" description="Glucose/Sorbosone dehydrogenase" evidence="2">
    <location>
        <begin position="36"/>
        <end position="366"/>
    </location>
</feature>